<protein>
    <recommendedName>
        <fullName evidence="4">DUF4838 domain-containing protein</fullName>
    </recommendedName>
</protein>
<keyword evidence="1" id="KW-0378">Hydrolase</keyword>
<dbReference type="InterPro" id="IPR032287">
    <property type="entry name" value="DUF4838"/>
</dbReference>
<dbReference type="Pfam" id="PF16126">
    <property type="entry name" value="DUF4838"/>
    <property type="match status" value="1"/>
</dbReference>
<dbReference type="RefSeq" id="WP_209969032.1">
    <property type="nucleotide sequence ID" value="NZ_JAGGLB010000001.1"/>
</dbReference>
<accession>A0ABS4IMD2</accession>
<dbReference type="Gene3D" id="3.30.379.10">
    <property type="entry name" value="Chitobiase/beta-hexosaminidase domain 2-like"/>
    <property type="match status" value="1"/>
</dbReference>
<reference evidence="2 3" key="1">
    <citation type="submission" date="2021-03" db="EMBL/GenBank/DDBJ databases">
        <title>Genomic Encyclopedia of Type Strains, Phase IV (KMG-IV): sequencing the most valuable type-strain genomes for metagenomic binning, comparative biology and taxonomic classification.</title>
        <authorList>
            <person name="Goeker M."/>
        </authorList>
    </citation>
    <scope>NUCLEOTIDE SEQUENCE [LARGE SCALE GENOMIC DNA]</scope>
    <source>
        <strain evidence="2 3">DSM 26048</strain>
    </source>
</reference>
<dbReference type="PANTHER" id="PTHR47406">
    <property type="entry name" value="COAGULATION FACTOR 5/8 TYPE, C-TERMINAL"/>
    <property type="match status" value="1"/>
</dbReference>
<gene>
    <name evidence="2" type="ORF">J2Z66_000322</name>
</gene>
<sequence length="823" mass="93407">MSRWKEEAKSLQIIDKGSPAATIMIHLNADNQTRNAAAKLAEYVEKSTGAVLPILTDDPATVTNFRFNKEVQIYIGAEGLSAASGQMNILEGMDGDGFVIYQEGTRITIAGPTPWGTEFGVNEFLERYVGVRWLMPGEDWEDVPQLMDLAVSENEYVRQEPAFFSREFDDHTSNSPIREAWTRNNRMHGRVEFKHNLFNLFPPALYKDTHPEYYPPGADLSDIHGWQPCFTAPGIVEEAIHNINTYFDANPEATSYSLGMNDGRNFCEANPEHPSYPNKVNSNGYTDISDIYFDWVNQVSKGVFAKHPDKFLGTLAYLNLYDPPTNVTLDPRVIVYVTDERLSWGDQNLKEAGHALTDRWLQAAPGIAFYEYLFGTPYLVPRPYFNFMAENYKYAKDAGVTVQYSEMVPNYGEGPKPWLAARLQWDPEQDFDALLAEWYERAVGIAAAADLAAYYELWGHFWEKRMFKTEWFADWSQSSPRANYMNFLDDSYLEAVTFTDVAQSRSLLESVVEKAVTPKQKKRAEDLLRAFEYYEACVLSYPREVAIAQPANDPAALELVHFVVEKMRLAEKRQELVEEFVDHPVLQHIYSPYYGYGKTLGGYGRIWTGMTSTEMDVIVAWLRQEDAGEEVHKLLKNLAENDRVITIQRSTRLLLGLAGVGTKQLLFNPSFEVGGASSEIADSWNYWMPDGNLMQRTNAESKTGDHSLMARGIRLGGFYQNISVQPGNHGMYGAYYSPVGSDGDGTIRVQLDLYDEQNNYIDVIKPYLGAKRVKNTAGSWSNIQWVGEIPRGVGKVSVYIVLENFDDDQEVYLDDVQFYCLDM</sequence>
<keyword evidence="3" id="KW-1185">Reference proteome</keyword>
<organism evidence="2 3">
    <name type="scientific">Paenibacillus eucommiae</name>
    <dbReference type="NCBI Taxonomy" id="1355755"/>
    <lineage>
        <taxon>Bacteria</taxon>
        <taxon>Bacillati</taxon>
        <taxon>Bacillota</taxon>
        <taxon>Bacilli</taxon>
        <taxon>Bacillales</taxon>
        <taxon>Paenibacillaceae</taxon>
        <taxon>Paenibacillus</taxon>
    </lineage>
</organism>
<dbReference type="Proteomes" id="UP001519287">
    <property type="component" value="Unassembled WGS sequence"/>
</dbReference>
<comment type="caution">
    <text evidence="2">The sequence shown here is derived from an EMBL/GenBank/DDBJ whole genome shotgun (WGS) entry which is preliminary data.</text>
</comment>
<dbReference type="EMBL" id="JAGGLB010000001">
    <property type="protein sequence ID" value="MBP1988727.1"/>
    <property type="molecule type" value="Genomic_DNA"/>
</dbReference>
<dbReference type="InterPro" id="IPR029018">
    <property type="entry name" value="Hex-like_dom2"/>
</dbReference>
<dbReference type="PANTHER" id="PTHR47406:SF2">
    <property type="entry name" value="ALPHA GLUCURONIDASE N-TERMINAL DOMAIN-CONTAINING PROTEIN"/>
    <property type="match status" value="1"/>
</dbReference>
<dbReference type="Gene3D" id="2.60.120.260">
    <property type="entry name" value="Galactose-binding domain-like"/>
    <property type="match status" value="1"/>
</dbReference>
<evidence type="ECO:0000313" key="2">
    <source>
        <dbReference type="EMBL" id="MBP1988727.1"/>
    </source>
</evidence>
<evidence type="ECO:0008006" key="4">
    <source>
        <dbReference type="Google" id="ProtNLM"/>
    </source>
</evidence>
<evidence type="ECO:0000313" key="3">
    <source>
        <dbReference type="Proteomes" id="UP001519287"/>
    </source>
</evidence>
<proteinExistence type="predicted"/>
<name>A0ABS4IMD2_9BACL</name>
<evidence type="ECO:0000256" key="1">
    <source>
        <dbReference type="ARBA" id="ARBA00022801"/>
    </source>
</evidence>
<dbReference type="SUPFAM" id="SSF55545">
    <property type="entry name" value="beta-N-acetylhexosaminidase-like domain"/>
    <property type="match status" value="1"/>
</dbReference>